<dbReference type="EMBL" id="FNBZ01000003">
    <property type="protein sequence ID" value="SDG23355.1"/>
    <property type="molecule type" value="Genomic_DNA"/>
</dbReference>
<name>A0ABY0NZU0_9HYPH</name>
<dbReference type="InterPro" id="IPR006311">
    <property type="entry name" value="TAT_signal"/>
</dbReference>
<evidence type="ECO:0000256" key="1">
    <source>
        <dbReference type="SAM" id="SignalP"/>
    </source>
</evidence>
<dbReference type="RefSeq" id="WP_091856881.1">
    <property type="nucleotide sequence ID" value="NZ_FNBZ01000003.1"/>
</dbReference>
<dbReference type="Proteomes" id="UP000199468">
    <property type="component" value="Unassembled WGS sequence"/>
</dbReference>
<reference evidence="2 3" key="1">
    <citation type="submission" date="2016-10" db="EMBL/GenBank/DDBJ databases">
        <authorList>
            <person name="Varghese N."/>
            <person name="Submissions S."/>
        </authorList>
    </citation>
    <scope>NUCLEOTIDE SEQUENCE [LARGE SCALE GENOMIC DNA]</scope>
    <source>
        <strain evidence="2 3">DSM 26672</strain>
    </source>
</reference>
<evidence type="ECO:0000313" key="3">
    <source>
        <dbReference type="Proteomes" id="UP000199468"/>
    </source>
</evidence>
<gene>
    <name evidence="2" type="ORF">SAMN05421844_103267</name>
</gene>
<protein>
    <submittedName>
        <fullName evidence="2">Uncharacterized conserved protein</fullName>
    </submittedName>
</protein>
<proteinExistence type="predicted"/>
<sequence>MTNAFLPSRRALMLGLAPTTAGLMLWLPAVAAEALPKMTVTRDPNCGCCGNWVAHVRTAGFPVEVIEVADVAPLKTRLGVPDALASCHTAEIGGYVVEGHVPAEAIKRLLAERPKATGLAVAGMPVGSPGMEVHGQAPDSYEVVIFSAGRQNIFARYRGLDQI</sequence>
<feature type="chain" id="PRO_5046956916" evidence="1">
    <location>
        <begin position="32"/>
        <end position="163"/>
    </location>
</feature>
<keyword evidence="3" id="KW-1185">Reference proteome</keyword>
<feature type="signal peptide" evidence="1">
    <location>
        <begin position="1"/>
        <end position="31"/>
    </location>
</feature>
<dbReference type="InterPro" id="IPR007332">
    <property type="entry name" value="DUF411"/>
</dbReference>
<comment type="caution">
    <text evidence="2">The sequence shown here is derived from an EMBL/GenBank/DDBJ whole genome shotgun (WGS) entry which is preliminary data.</text>
</comment>
<accession>A0ABY0NZU0</accession>
<keyword evidence="1" id="KW-0732">Signal</keyword>
<dbReference type="Pfam" id="PF04214">
    <property type="entry name" value="DUF411"/>
    <property type="match status" value="1"/>
</dbReference>
<evidence type="ECO:0000313" key="2">
    <source>
        <dbReference type="EMBL" id="SDG23355.1"/>
    </source>
</evidence>
<organism evidence="2 3">
    <name type="scientific">Bosea robiniae</name>
    <dbReference type="NCBI Taxonomy" id="1036780"/>
    <lineage>
        <taxon>Bacteria</taxon>
        <taxon>Pseudomonadati</taxon>
        <taxon>Pseudomonadota</taxon>
        <taxon>Alphaproteobacteria</taxon>
        <taxon>Hyphomicrobiales</taxon>
        <taxon>Boseaceae</taxon>
        <taxon>Bosea</taxon>
    </lineage>
</organism>
<dbReference type="PROSITE" id="PS51318">
    <property type="entry name" value="TAT"/>
    <property type="match status" value="1"/>
</dbReference>